<name>A0A517NDZ2_9BACT</name>
<dbReference type="KEGG" id="rlc:K227x_37460"/>
<organism evidence="1 2">
    <name type="scientific">Rubripirellula lacrimiformis</name>
    <dbReference type="NCBI Taxonomy" id="1930273"/>
    <lineage>
        <taxon>Bacteria</taxon>
        <taxon>Pseudomonadati</taxon>
        <taxon>Planctomycetota</taxon>
        <taxon>Planctomycetia</taxon>
        <taxon>Pirellulales</taxon>
        <taxon>Pirellulaceae</taxon>
        <taxon>Rubripirellula</taxon>
    </lineage>
</organism>
<protein>
    <submittedName>
        <fullName evidence="1">Uncharacterized protein</fullName>
    </submittedName>
</protein>
<sequence length="60" mass="6566">MVTRNDRLIASRIIGWIARGAKPTETANRQTQLGRWVGTLRGAAGFQPLGMIRGCRDGRG</sequence>
<accession>A0A517NDZ2</accession>
<dbReference type="AlphaFoldDB" id="A0A517NDZ2"/>
<keyword evidence="2" id="KW-1185">Reference proteome</keyword>
<evidence type="ECO:0000313" key="1">
    <source>
        <dbReference type="EMBL" id="QDT05346.1"/>
    </source>
</evidence>
<dbReference type="EMBL" id="CP036525">
    <property type="protein sequence ID" value="QDT05346.1"/>
    <property type="molecule type" value="Genomic_DNA"/>
</dbReference>
<reference evidence="1 2" key="1">
    <citation type="submission" date="2019-02" db="EMBL/GenBank/DDBJ databases">
        <title>Deep-cultivation of Planctomycetes and their phenomic and genomic characterization uncovers novel biology.</title>
        <authorList>
            <person name="Wiegand S."/>
            <person name="Jogler M."/>
            <person name="Boedeker C."/>
            <person name="Pinto D."/>
            <person name="Vollmers J."/>
            <person name="Rivas-Marin E."/>
            <person name="Kohn T."/>
            <person name="Peeters S.H."/>
            <person name="Heuer A."/>
            <person name="Rast P."/>
            <person name="Oberbeckmann S."/>
            <person name="Bunk B."/>
            <person name="Jeske O."/>
            <person name="Meyerdierks A."/>
            <person name="Storesund J.E."/>
            <person name="Kallscheuer N."/>
            <person name="Luecker S."/>
            <person name="Lage O.M."/>
            <person name="Pohl T."/>
            <person name="Merkel B.J."/>
            <person name="Hornburger P."/>
            <person name="Mueller R.-W."/>
            <person name="Bruemmer F."/>
            <person name="Labrenz M."/>
            <person name="Spormann A.M."/>
            <person name="Op den Camp H."/>
            <person name="Overmann J."/>
            <person name="Amann R."/>
            <person name="Jetten M.S.M."/>
            <person name="Mascher T."/>
            <person name="Medema M.H."/>
            <person name="Devos D.P."/>
            <person name="Kaster A.-K."/>
            <person name="Ovreas L."/>
            <person name="Rohde M."/>
            <person name="Galperin M.Y."/>
            <person name="Jogler C."/>
        </authorList>
    </citation>
    <scope>NUCLEOTIDE SEQUENCE [LARGE SCALE GENOMIC DNA]</scope>
    <source>
        <strain evidence="1 2">K22_7</strain>
    </source>
</reference>
<gene>
    <name evidence="1" type="ORF">K227x_37460</name>
</gene>
<dbReference type="Proteomes" id="UP000318538">
    <property type="component" value="Chromosome"/>
</dbReference>
<proteinExistence type="predicted"/>
<evidence type="ECO:0000313" key="2">
    <source>
        <dbReference type="Proteomes" id="UP000318538"/>
    </source>
</evidence>